<dbReference type="Gramene" id="TraesCS6B03G0875400.1">
    <property type="protein sequence ID" value="TraesCS6B03G0875400.1.CDS"/>
    <property type="gene ID" value="TraesCS6B03G0875400"/>
</dbReference>
<dbReference type="GO" id="GO:0046982">
    <property type="term" value="F:protein heterodimerization activity"/>
    <property type="evidence" value="ECO:0007669"/>
    <property type="project" value="InterPro"/>
</dbReference>
<organism evidence="3">
    <name type="scientific">Triticum aestivum</name>
    <name type="common">Wheat</name>
    <dbReference type="NCBI Taxonomy" id="4565"/>
    <lineage>
        <taxon>Eukaryota</taxon>
        <taxon>Viridiplantae</taxon>
        <taxon>Streptophyta</taxon>
        <taxon>Embryophyta</taxon>
        <taxon>Tracheophyta</taxon>
        <taxon>Spermatophyta</taxon>
        <taxon>Magnoliopsida</taxon>
        <taxon>Liliopsida</taxon>
        <taxon>Poales</taxon>
        <taxon>Poaceae</taxon>
        <taxon>BOP clade</taxon>
        <taxon>Pooideae</taxon>
        <taxon>Triticodae</taxon>
        <taxon>Triticeae</taxon>
        <taxon>Triticinae</taxon>
        <taxon>Triticum</taxon>
    </lineage>
</organism>
<dbReference type="PRINTS" id="PR00622">
    <property type="entry name" value="HISTONEH3"/>
</dbReference>
<dbReference type="Gramene" id="TraesCLE_scaffold_047978_01G000100.1">
    <property type="protein sequence ID" value="TraesCLE_scaffold_047978_01G000100.1"/>
    <property type="gene ID" value="TraesCLE_scaffold_047978_01G000100"/>
</dbReference>
<reference evidence="3" key="1">
    <citation type="submission" date="2018-08" db="EMBL/GenBank/DDBJ databases">
        <authorList>
            <person name="Rossello M."/>
        </authorList>
    </citation>
    <scope>NUCLEOTIDE SEQUENCE [LARGE SCALE GENOMIC DNA]</scope>
    <source>
        <strain evidence="3">cv. Chinese Spring</strain>
    </source>
</reference>
<dbReference type="OMA" id="PARPIWW"/>
<reference evidence="3" key="2">
    <citation type="submission" date="2018-10" db="UniProtKB">
        <authorList>
            <consortium name="EnsemblPlants"/>
        </authorList>
    </citation>
    <scope>IDENTIFICATION</scope>
</reference>
<dbReference type="PANTHER" id="PTHR11426">
    <property type="entry name" value="HISTONE H3"/>
    <property type="match status" value="1"/>
</dbReference>
<dbReference type="Gramene" id="TraesCAD_scaffold_053378_01G000100.1">
    <property type="protein sequence ID" value="TraesCAD_scaffold_053378_01G000100.1"/>
    <property type="gene ID" value="TraesCAD_scaffold_053378_01G000100"/>
</dbReference>
<keyword evidence="4" id="KW-1185">Reference proteome</keyword>
<accession>A0A3B6PPE5</accession>
<dbReference type="PROSITE" id="PS00322">
    <property type="entry name" value="HISTONE_H3_1"/>
    <property type="match status" value="1"/>
</dbReference>
<dbReference type="GO" id="GO:0030527">
    <property type="term" value="F:structural constituent of chromatin"/>
    <property type="evidence" value="ECO:0007669"/>
    <property type="project" value="InterPro"/>
</dbReference>
<evidence type="ECO:0000256" key="1">
    <source>
        <dbReference type="ARBA" id="ARBA00010343"/>
    </source>
</evidence>
<dbReference type="Gene3D" id="1.10.20.10">
    <property type="entry name" value="Histone, subunit A"/>
    <property type="match status" value="1"/>
</dbReference>
<evidence type="ECO:0008006" key="5">
    <source>
        <dbReference type="Google" id="ProtNLM"/>
    </source>
</evidence>
<dbReference type="Gramene" id="TraesJUL6B03G03603510.1">
    <property type="protein sequence ID" value="TraesJUL6B03G03603510.1"/>
    <property type="gene ID" value="TraesJUL6B03G03603510"/>
</dbReference>
<dbReference type="Gramene" id="TraesCS6B02G305100.1">
    <property type="protein sequence ID" value="TraesCS6B02G305100.1"/>
    <property type="gene ID" value="TraesCS6B02G305100"/>
</dbReference>
<sequence length="113" mass="12638">MARTKQTARKSTGGKAPRKQLATKAARKSAPTTGGVKKPHRHRPGTVALRLRSASTSRARSYSSGSFHSRGLLGRLPRTSRLTSASRAMRCWPFRRLQRPTWWVSSRIRGERA</sequence>
<evidence type="ECO:0000256" key="2">
    <source>
        <dbReference type="SAM" id="MobiDB-lite"/>
    </source>
</evidence>
<dbReference type="GO" id="GO:0003677">
    <property type="term" value="F:DNA binding"/>
    <property type="evidence" value="ECO:0007669"/>
    <property type="project" value="InterPro"/>
</dbReference>
<evidence type="ECO:0000313" key="3">
    <source>
        <dbReference type="EnsemblPlants" id="TraesCS6B02G305100.1"/>
    </source>
</evidence>
<dbReference type="Gramene" id="TraesKAR6B01G0355930.1">
    <property type="protein sequence ID" value="cds.TraesKAR6B01G0355930.1"/>
    <property type="gene ID" value="TraesKAR6B01G0355930"/>
</dbReference>
<dbReference type="InterPro" id="IPR009072">
    <property type="entry name" value="Histone-fold"/>
</dbReference>
<proteinExistence type="inferred from homology"/>
<dbReference type="FunFam" id="1.10.20.10:FF:000078">
    <property type="entry name" value="Histone H3"/>
    <property type="match status" value="1"/>
</dbReference>
<dbReference type="Gramene" id="TraesROB_scaffold_022100_01G000100.1">
    <property type="protein sequence ID" value="TraesROB_scaffold_022100_01G000100.1"/>
    <property type="gene ID" value="TraesROB_scaffold_022100_01G000100"/>
</dbReference>
<dbReference type="STRING" id="4565.A0A3B6PPE5"/>
<dbReference type="GO" id="GO:0000786">
    <property type="term" value="C:nucleosome"/>
    <property type="evidence" value="ECO:0007669"/>
    <property type="project" value="InterPro"/>
</dbReference>
<dbReference type="EnsemblPlants" id="TraesCS6B02G305100.1">
    <property type="protein sequence ID" value="TraesCS6B02G305100.1"/>
    <property type="gene ID" value="TraesCS6B02G305100"/>
</dbReference>
<feature type="compositionally biased region" description="Low complexity" evidence="2">
    <location>
        <begin position="48"/>
        <end position="72"/>
    </location>
</feature>
<dbReference type="Gramene" id="TraesWEE_scaffold_004825_01G000100.1">
    <property type="protein sequence ID" value="TraesWEE_scaffold_004825_01G000100.1"/>
    <property type="gene ID" value="TraesWEE_scaffold_004825_01G000100"/>
</dbReference>
<dbReference type="InterPro" id="IPR000164">
    <property type="entry name" value="Histone_H3/CENP-A"/>
</dbReference>
<dbReference type="SUPFAM" id="SSF47113">
    <property type="entry name" value="Histone-fold"/>
    <property type="match status" value="1"/>
</dbReference>
<evidence type="ECO:0000313" key="4">
    <source>
        <dbReference type="Proteomes" id="UP000019116"/>
    </source>
</evidence>
<comment type="similarity">
    <text evidence="1">Belongs to the histone H3 family.</text>
</comment>
<protein>
    <recommendedName>
        <fullName evidence="5">Histone H2A/H2B/H3 domain-containing protein</fullName>
    </recommendedName>
</protein>
<name>A0A3B6PPE5_WHEAT</name>
<dbReference type="AlphaFoldDB" id="A0A3B6PPE5"/>
<feature type="region of interest" description="Disordered" evidence="2">
    <location>
        <begin position="1"/>
        <end position="72"/>
    </location>
</feature>
<dbReference type="Proteomes" id="UP000019116">
    <property type="component" value="Chromosome 6B"/>
</dbReference>